<evidence type="ECO:0000313" key="1">
    <source>
        <dbReference type="EMBL" id="MDI6452086.1"/>
    </source>
</evidence>
<dbReference type="EMBL" id="JASCXW010000001">
    <property type="protein sequence ID" value="MDI6452086.1"/>
    <property type="molecule type" value="Genomic_DNA"/>
</dbReference>
<name>A0AAW6U994_9MOLU</name>
<comment type="caution">
    <text evidence="1">The sequence shown here is derived from an EMBL/GenBank/DDBJ whole genome shotgun (WGS) entry which is preliminary data.</text>
</comment>
<organism evidence="1 2">
    <name type="scientific">Peloplasma aerotolerans</name>
    <dbReference type="NCBI Taxonomy" id="3044389"/>
    <lineage>
        <taxon>Bacteria</taxon>
        <taxon>Bacillati</taxon>
        <taxon>Mycoplasmatota</taxon>
        <taxon>Mollicutes</taxon>
        <taxon>Acholeplasmatales</taxon>
        <taxon>Acholeplasmataceae</taxon>
        <taxon>Peloplasma</taxon>
    </lineage>
</organism>
<sequence>MDNIISDSLTANVINLSILINPFYKAFIINELNRAKNDKDDPGFVDTIPSKAYFKLGENYANK</sequence>
<proteinExistence type="predicted"/>
<accession>A0AAW6U994</accession>
<dbReference type="AlphaFoldDB" id="A0AAW6U994"/>
<protein>
    <submittedName>
        <fullName evidence="1">Uncharacterized protein</fullName>
    </submittedName>
</protein>
<keyword evidence="2" id="KW-1185">Reference proteome</keyword>
<dbReference type="Proteomes" id="UP001431532">
    <property type="component" value="Unassembled WGS sequence"/>
</dbReference>
<dbReference type="RefSeq" id="WP_282838488.1">
    <property type="nucleotide sequence ID" value="NZ_JASCXW010000001.1"/>
</dbReference>
<evidence type="ECO:0000313" key="2">
    <source>
        <dbReference type="Proteomes" id="UP001431532"/>
    </source>
</evidence>
<reference evidence="1" key="1">
    <citation type="submission" date="2023-05" db="EMBL/GenBank/DDBJ databases">
        <title>Mariniplasma microaerophilum sp. nov., a novel anaerobic mollicute isolated from terrestrial mud volcano, Taman Peninsula, Russia.</title>
        <authorList>
            <person name="Khomyakova M.A."/>
            <person name="Merkel A.Y."/>
            <person name="Slobodkin A.I."/>
        </authorList>
    </citation>
    <scope>NUCLEOTIDE SEQUENCE</scope>
    <source>
        <strain evidence="1">M4Ah</strain>
    </source>
</reference>
<gene>
    <name evidence="1" type="ORF">QJ521_00795</name>
</gene>